<dbReference type="Gene3D" id="3.40.50.300">
    <property type="entry name" value="P-loop containing nucleotide triphosphate hydrolases"/>
    <property type="match status" value="2"/>
</dbReference>
<dbReference type="InterPro" id="IPR010222">
    <property type="entry name" value="RNA_helicase_HrpA"/>
</dbReference>
<keyword evidence="9" id="KW-1185">Reference proteome</keyword>
<dbReference type="Proteomes" id="UP000290624">
    <property type="component" value="Unassembled WGS sequence"/>
</dbReference>
<dbReference type="InterPro" id="IPR007502">
    <property type="entry name" value="Helicase-assoc_dom"/>
</dbReference>
<comment type="caution">
    <text evidence="8">The sequence shown here is derived from an EMBL/GenBank/DDBJ whole genome shotgun (WGS) entry which is preliminary data.</text>
</comment>
<accession>A0A4Q2ELG8</accession>
<dbReference type="SMART" id="SM00490">
    <property type="entry name" value="HELICc"/>
    <property type="match status" value="1"/>
</dbReference>
<dbReference type="Gene3D" id="1.20.120.1080">
    <property type="match status" value="1"/>
</dbReference>
<evidence type="ECO:0000259" key="7">
    <source>
        <dbReference type="PROSITE" id="PS51194"/>
    </source>
</evidence>
<dbReference type="InterPro" id="IPR011545">
    <property type="entry name" value="DEAD/DEAH_box_helicase_dom"/>
</dbReference>
<dbReference type="InterPro" id="IPR001650">
    <property type="entry name" value="Helicase_C-like"/>
</dbReference>
<dbReference type="FunFam" id="3.40.50.300:FF:001922">
    <property type="entry name" value="DEAH (Asp-Glu-Ala-His) box polypeptide 29"/>
    <property type="match status" value="1"/>
</dbReference>
<dbReference type="Pfam" id="PF04408">
    <property type="entry name" value="WHD_HA2"/>
    <property type="match status" value="1"/>
</dbReference>
<dbReference type="GO" id="GO:0016787">
    <property type="term" value="F:hydrolase activity"/>
    <property type="evidence" value="ECO:0007669"/>
    <property type="project" value="UniProtKB-KW"/>
</dbReference>
<reference evidence="8 9" key="1">
    <citation type="submission" date="2018-01" db="EMBL/GenBank/DDBJ databases">
        <title>Lactibacter flavus gen. nov., sp. nov., a novel bacterium of the family Propionibacteriaceae isolated from raw milk and dairy products.</title>
        <authorList>
            <person name="Wenning M."/>
            <person name="Breitenwieser F."/>
            <person name="Huptas C."/>
            <person name="von Neubeck M."/>
            <person name="Busse H.-J."/>
            <person name="Scherer S."/>
        </authorList>
    </citation>
    <scope>NUCLEOTIDE SEQUENCE [LARGE SCALE GENOMIC DNA]</scope>
    <source>
        <strain evidence="8 9">VG341</strain>
    </source>
</reference>
<dbReference type="EMBL" id="PPCV01000001">
    <property type="protein sequence ID" value="RXW33394.1"/>
    <property type="molecule type" value="Genomic_DNA"/>
</dbReference>
<dbReference type="RefSeq" id="WP_129457358.1">
    <property type="nucleotide sequence ID" value="NZ_PPCV01000001.1"/>
</dbReference>
<feature type="domain" description="Helicase C-terminal" evidence="7">
    <location>
        <begin position="202"/>
        <end position="373"/>
    </location>
</feature>
<dbReference type="PROSITE" id="PS51194">
    <property type="entry name" value="HELICASE_CTER"/>
    <property type="match status" value="1"/>
</dbReference>
<dbReference type="OrthoDB" id="9805617at2"/>
<evidence type="ECO:0000259" key="6">
    <source>
        <dbReference type="PROSITE" id="PS51192"/>
    </source>
</evidence>
<dbReference type="SMART" id="SM00487">
    <property type="entry name" value="DEXDc"/>
    <property type="match status" value="1"/>
</dbReference>
<evidence type="ECO:0000256" key="4">
    <source>
        <dbReference type="ARBA" id="ARBA00022840"/>
    </source>
</evidence>
<keyword evidence="1" id="KW-0547">Nucleotide-binding</keyword>
<dbReference type="InterPro" id="IPR048333">
    <property type="entry name" value="HA2_WH"/>
</dbReference>
<name>A0A4Q2ELG8_9ACTN</name>
<dbReference type="NCBIfam" id="TIGR01967">
    <property type="entry name" value="DEAH_box_HrpA"/>
    <property type="match status" value="1"/>
</dbReference>
<dbReference type="SUPFAM" id="SSF52540">
    <property type="entry name" value="P-loop containing nucleoside triphosphate hydrolases"/>
    <property type="match status" value="1"/>
</dbReference>
<sequence>MSATTPTLTFDPALPISGAVEEISHALATHQVIVVAGETGSGKTTQLPKIALAAGRSRIAHTQPRRIAARSVATRIAAEMGVELGGVVGYQVRFTRQVGKQTALTLMTDGILLAQIAHDRDLRAYDTIIIDEAHERSLNIDFLLGYLKQLLPRRPDLKVIITSATIDTARFSAHFDDAPIIEVSGRTFPVEIVYDPLDNPDDLAEGIAHAVSQLHALGDGDVLVFCSGERDIRDAADAITALKLPHTEVLPLYARLSAAEQDRVFRPHEGMRVVLATNVAETSLTVPGIRSVVDPGLARISRYSARTKVQRLPIEEISQASANQRSGRCGRVGPGIAIRLYSEEDFAARPEFTEPEILRTNLASVILQMADARLGPIEDFPFVEPPDRSQVRDGLRLLRELGALKDPDAHGAQAQRLTPVGRLLARLPVDPRMGRMLVEASRRGVLDAMVPIVAGLAIPDVRERPSDHQAEADTAHRRFWLPADADGRERDASDLAALWRLWSYLRRQRKELSGNAFRRLCRDEYLHFLRFREWQDLTTQLREIIKELDLGGESGAGRRGRGRGRSPEPTTSTEPDWDAVHTAALAGLLSHVGLKETAREPATPGRRGRRPLAEYRAARGARYAIQPGSAAAKAEPPLVTAVELVETSRLWARTVVPITADMVETVGAHLVVRQYGEPHWSASRGQAVAEERVLLLGVPIIAGRSVSFARVDPVVAREILIRSALVEGDWRTRHHFFARNQRARAEAEELEERTRRRDIAADDDAIYAFYDRRIPHDITSVADFDRWWRDKRREEDRFLDFGVDDLIEDLSSLDVSEFPDTWTVGPTELPVSYAFDPGAGRDGVSVEVDVSVLNQVEDAPFTWQVPGLRAELATELIRALPKSIRTRFVPAPDWARRAVAWLEERSDVWENHPFPDAFAAALSALSGEPVAASLFSMDALPEHLRVRYVITDGTRRLAEGKDYDALRRAHAPALSRHLNADTAGLSHAGATTWVFGALPVTAEVARRGTPLVGYPALVDEGDEVGVKVANTPEQGTRWQAWGLRRLIALDSPDPTRSVFSRLSNADKIALASGPYASLQALLADARLRAIADRLASLGIAPDSVRDAAAFTAAKDAVRPDVAERMQAVTKLAASILARAAQIQAEIDRQPGPSAADVRSQLDNLVFPGFIAATPEPHFTRMDRYLHAIQIRVRGWSANPAREREHLETISALEESYDAAIAGFAVGELPDTAVEVGWLLEELRVSLFAQSLGTAQSVSAKRVRAAIAAVRPSGFGYSGGHG</sequence>
<dbReference type="GO" id="GO:0003723">
    <property type="term" value="F:RNA binding"/>
    <property type="evidence" value="ECO:0007669"/>
    <property type="project" value="TreeGrafter"/>
</dbReference>
<dbReference type="Pfam" id="PF11898">
    <property type="entry name" value="DUF3418"/>
    <property type="match status" value="1"/>
</dbReference>
<dbReference type="PANTHER" id="PTHR18934">
    <property type="entry name" value="ATP-DEPENDENT RNA HELICASE"/>
    <property type="match status" value="1"/>
</dbReference>
<organism evidence="8 9">
    <name type="scientific">Propioniciclava flava</name>
    <dbReference type="NCBI Taxonomy" id="2072026"/>
    <lineage>
        <taxon>Bacteria</taxon>
        <taxon>Bacillati</taxon>
        <taxon>Actinomycetota</taxon>
        <taxon>Actinomycetes</taxon>
        <taxon>Propionibacteriales</taxon>
        <taxon>Propionibacteriaceae</taxon>
        <taxon>Propioniciclava</taxon>
    </lineage>
</organism>
<dbReference type="Pfam" id="PF00270">
    <property type="entry name" value="DEAD"/>
    <property type="match status" value="1"/>
</dbReference>
<dbReference type="InterPro" id="IPR024590">
    <property type="entry name" value="HrpA_C"/>
</dbReference>
<evidence type="ECO:0000313" key="8">
    <source>
        <dbReference type="EMBL" id="RXW33394.1"/>
    </source>
</evidence>
<protein>
    <submittedName>
        <fullName evidence="8">ATP-dependent RNA helicase HrpA</fullName>
    </submittedName>
</protein>
<evidence type="ECO:0000256" key="2">
    <source>
        <dbReference type="ARBA" id="ARBA00022801"/>
    </source>
</evidence>
<evidence type="ECO:0000256" key="3">
    <source>
        <dbReference type="ARBA" id="ARBA00022806"/>
    </source>
</evidence>
<proteinExistence type="predicted"/>
<dbReference type="CDD" id="cd18791">
    <property type="entry name" value="SF2_C_RHA"/>
    <property type="match status" value="1"/>
</dbReference>
<feature type="region of interest" description="Disordered" evidence="5">
    <location>
        <begin position="552"/>
        <end position="577"/>
    </location>
</feature>
<dbReference type="InterPro" id="IPR003593">
    <property type="entry name" value="AAA+_ATPase"/>
</dbReference>
<dbReference type="GO" id="GO:0005524">
    <property type="term" value="F:ATP binding"/>
    <property type="evidence" value="ECO:0007669"/>
    <property type="project" value="UniProtKB-KW"/>
</dbReference>
<dbReference type="PROSITE" id="PS51192">
    <property type="entry name" value="HELICASE_ATP_BIND_1"/>
    <property type="match status" value="1"/>
</dbReference>
<dbReference type="SMART" id="SM00847">
    <property type="entry name" value="HA2"/>
    <property type="match status" value="1"/>
</dbReference>
<dbReference type="InterPro" id="IPR027417">
    <property type="entry name" value="P-loop_NTPase"/>
</dbReference>
<dbReference type="SMART" id="SM00382">
    <property type="entry name" value="AAA"/>
    <property type="match status" value="1"/>
</dbReference>
<evidence type="ECO:0000256" key="1">
    <source>
        <dbReference type="ARBA" id="ARBA00022741"/>
    </source>
</evidence>
<keyword evidence="3 8" id="KW-0347">Helicase</keyword>
<gene>
    <name evidence="8" type="primary">hrpA</name>
    <name evidence="8" type="ORF">C1706_01085</name>
</gene>
<dbReference type="FunFam" id="1.20.120.1080:FF:000005">
    <property type="entry name" value="ATP-dependent helicase HrpA"/>
    <property type="match status" value="1"/>
</dbReference>
<evidence type="ECO:0000256" key="5">
    <source>
        <dbReference type="SAM" id="MobiDB-lite"/>
    </source>
</evidence>
<dbReference type="GO" id="GO:0003724">
    <property type="term" value="F:RNA helicase activity"/>
    <property type="evidence" value="ECO:0007669"/>
    <property type="project" value="InterPro"/>
</dbReference>
<dbReference type="PANTHER" id="PTHR18934:SF99">
    <property type="entry name" value="ATP-DEPENDENT RNA HELICASE DHX37-RELATED"/>
    <property type="match status" value="1"/>
</dbReference>
<dbReference type="Pfam" id="PF00271">
    <property type="entry name" value="Helicase_C"/>
    <property type="match status" value="1"/>
</dbReference>
<dbReference type="Pfam" id="PF21010">
    <property type="entry name" value="HA2_C"/>
    <property type="match status" value="1"/>
</dbReference>
<evidence type="ECO:0000313" key="9">
    <source>
        <dbReference type="Proteomes" id="UP000290624"/>
    </source>
</evidence>
<keyword evidence="4" id="KW-0067">ATP-binding</keyword>
<dbReference type="InterPro" id="IPR014001">
    <property type="entry name" value="Helicase_ATP-bd"/>
</dbReference>
<feature type="domain" description="Helicase ATP-binding" evidence="6">
    <location>
        <begin position="24"/>
        <end position="184"/>
    </location>
</feature>
<keyword evidence="2" id="KW-0378">Hydrolase</keyword>